<evidence type="ECO:0000313" key="1">
    <source>
        <dbReference type="EMBL" id="MBB3726925.1"/>
    </source>
</evidence>
<keyword evidence="2" id="KW-1185">Reference proteome</keyword>
<proteinExistence type="predicted"/>
<evidence type="ECO:0000313" key="2">
    <source>
        <dbReference type="Proteomes" id="UP000579945"/>
    </source>
</evidence>
<name>A0A7W5V8N2_9ACTN</name>
<dbReference type="AlphaFoldDB" id="A0A7W5V8N2"/>
<comment type="caution">
    <text evidence="1">The sequence shown here is derived from an EMBL/GenBank/DDBJ whole genome shotgun (WGS) entry which is preliminary data.</text>
</comment>
<organism evidence="1 2">
    <name type="scientific">Nonomuraea dietziae</name>
    <dbReference type="NCBI Taxonomy" id="65515"/>
    <lineage>
        <taxon>Bacteria</taxon>
        <taxon>Bacillati</taxon>
        <taxon>Actinomycetota</taxon>
        <taxon>Actinomycetes</taxon>
        <taxon>Streptosporangiales</taxon>
        <taxon>Streptosporangiaceae</taxon>
        <taxon>Nonomuraea</taxon>
    </lineage>
</organism>
<protein>
    <submittedName>
        <fullName evidence="1">Uncharacterized protein</fullName>
    </submittedName>
</protein>
<dbReference type="Proteomes" id="UP000579945">
    <property type="component" value="Unassembled WGS sequence"/>
</dbReference>
<gene>
    <name evidence="1" type="ORF">FHR33_002785</name>
</gene>
<accession>A0A7W5V8N2</accession>
<reference evidence="1 2" key="1">
    <citation type="submission" date="2020-08" db="EMBL/GenBank/DDBJ databases">
        <title>Sequencing the genomes of 1000 actinobacteria strains.</title>
        <authorList>
            <person name="Klenk H.-P."/>
        </authorList>
    </citation>
    <scope>NUCLEOTIDE SEQUENCE [LARGE SCALE GENOMIC DNA]</scope>
    <source>
        <strain evidence="1 2">DSM 44320</strain>
    </source>
</reference>
<dbReference type="EMBL" id="JACIBV010000001">
    <property type="protein sequence ID" value="MBB3726925.1"/>
    <property type="molecule type" value="Genomic_DNA"/>
</dbReference>
<sequence length="31" mass="3617">MATLYVDVHMRVTWAARQEFASVQLELLLPK</sequence>